<feature type="transmembrane region" description="Helical" evidence="9">
    <location>
        <begin position="45"/>
        <end position="67"/>
    </location>
</feature>
<accession>A0A6J4L3V7</accession>
<feature type="transmembrane region" description="Helical" evidence="9">
    <location>
        <begin position="157"/>
        <end position="178"/>
    </location>
</feature>
<comment type="similarity">
    <text evidence="2 9">Belongs to the ABC-2 integral membrane protein family.</text>
</comment>
<evidence type="ECO:0000256" key="4">
    <source>
        <dbReference type="ARBA" id="ARBA00022475"/>
    </source>
</evidence>
<sequence length="274" mass="29775">MSPSAWVENRPTAGRRALDWREVWRYRELVAFLALRDIRVRYKQAAFGMLWALAQPLAGLLVFTLVFDRLAGVPSDGVPYPLFVLVGMTFWTLFSGGLSAATASLVANSSLVTKVYFPRVAAPLASVLPRLVDLSVTLVLLALLLVVTGTLPGPQVLLLPLVVLWAVGLAFGVGLTLATVQVRFRDAHHALTLMVQLWLYASPVAYPSSLVPAEWRWAYALNPVAGLLDSARWVLLDTRPPAAPVLVSLAVTGLLLVLGVRVFAAGERRFADVI</sequence>
<evidence type="ECO:0000256" key="7">
    <source>
        <dbReference type="ARBA" id="ARBA00022989"/>
    </source>
</evidence>
<proteinExistence type="inferred from homology"/>
<evidence type="ECO:0000256" key="3">
    <source>
        <dbReference type="ARBA" id="ARBA00022448"/>
    </source>
</evidence>
<feature type="domain" description="ABC transmembrane type-2" evidence="10">
    <location>
        <begin position="47"/>
        <end position="266"/>
    </location>
</feature>
<protein>
    <recommendedName>
        <fullName evidence="9">Transport permease protein</fullName>
    </recommendedName>
</protein>
<feature type="transmembrane region" description="Helical" evidence="9">
    <location>
        <begin position="127"/>
        <end position="151"/>
    </location>
</feature>
<evidence type="ECO:0000256" key="8">
    <source>
        <dbReference type="ARBA" id="ARBA00023136"/>
    </source>
</evidence>
<keyword evidence="5" id="KW-0997">Cell inner membrane</keyword>
<dbReference type="EMBL" id="CADCTS010000394">
    <property type="protein sequence ID" value="CAA9323211.1"/>
    <property type="molecule type" value="Genomic_DNA"/>
</dbReference>
<dbReference type="PROSITE" id="PS51012">
    <property type="entry name" value="ABC_TM2"/>
    <property type="match status" value="1"/>
</dbReference>
<keyword evidence="4 9" id="KW-1003">Cell membrane</keyword>
<comment type="subcellular location">
    <subcellularLocation>
        <location evidence="1">Cell inner membrane</location>
        <topology evidence="1">Multi-pass membrane protein</topology>
    </subcellularLocation>
    <subcellularLocation>
        <location evidence="9">Cell membrane</location>
        <topology evidence="9">Multi-pass membrane protein</topology>
    </subcellularLocation>
</comment>
<keyword evidence="8 9" id="KW-0472">Membrane</keyword>
<dbReference type="GO" id="GO:0140359">
    <property type="term" value="F:ABC-type transporter activity"/>
    <property type="evidence" value="ECO:0007669"/>
    <property type="project" value="InterPro"/>
</dbReference>
<reference evidence="11" key="1">
    <citation type="submission" date="2020-02" db="EMBL/GenBank/DDBJ databases">
        <authorList>
            <person name="Meier V. D."/>
        </authorList>
    </citation>
    <scope>NUCLEOTIDE SEQUENCE</scope>
    <source>
        <strain evidence="11">AVDCRST_MAG48</strain>
    </source>
</reference>
<dbReference type="Pfam" id="PF01061">
    <property type="entry name" value="ABC2_membrane"/>
    <property type="match status" value="1"/>
</dbReference>
<gene>
    <name evidence="11" type="ORF">AVDCRST_MAG48-2759</name>
</gene>
<dbReference type="InterPro" id="IPR013525">
    <property type="entry name" value="ABC2_TM"/>
</dbReference>
<feature type="transmembrane region" description="Helical" evidence="9">
    <location>
        <begin position="190"/>
        <end position="206"/>
    </location>
</feature>
<feature type="transmembrane region" description="Helical" evidence="9">
    <location>
        <begin position="242"/>
        <end position="264"/>
    </location>
</feature>
<evidence type="ECO:0000259" key="10">
    <source>
        <dbReference type="PROSITE" id="PS51012"/>
    </source>
</evidence>
<keyword evidence="6 9" id="KW-0812">Transmembrane</keyword>
<dbReference type="GO" id="GO:0005886">
    <property type="term" value="C:plasma membrane"/>
    <property type="evidence" value="ECO:0007669"/>
    <property type="project" value="UniProtKB-SubCell"/>
</dbReference>
<keyword evidence="7 9" id="KW-1133">Transmembrane helix</keyword>
<organism evidence="11">
    <name type="scientific">uncultured Friedmanniella sp</name>
    <dbReference type="NCBI Taxonomy" id="335381"/>
    <lineage>
        <taxon>Bacteria</taxon>
        <taxon>Bacillati</taxon>
        <taxon>Actinomycetota</taxon>
        <taxon>Actinomycetes</taxon>
        <taxon>Propionibacteriales</taxon>
        <taxon>Nocardioidaceae</taxon>
        <taxon>Friedmanniella</taxon>
        <taxon>environmental samples</taxon>
    </lineage>
</organism>
<feature type="transmembrane region" description="Helical" evidence="9">
    <location>
        <begin position="79"/>
        <end position="106"/>
    </location>
</feature>
<evidence type="ECO:0000256" key="6">
    <source>
        <dbReference type="ARBA" id="ARBA00022692"/>
    </source>
</evidence>
<dbReference type="PANTHER" id="PTHR30413">
    <property type="entry name" value="INNER MEMBRANE TRANSPORT PERMEASE"/>
    <property type="match status" value="1"/>
</dbReference>
<evidence type="ECO:0000256" key="2">
    <source>
        <dbReference type="ARBA" id="ARBA00007783"/>
    </source>
</evidence>
<evidence type="ECO:0000256" key="1">
    <source>
        <dbReference type="ARBA" id="ARBA00004429"/>
    </source>
</evidence>
<dbReference type="PANTHER" id="PTHR30413:SF8">
    <property type="entry name" value="TRANSPORT PERMEASE PROTEIN"/>
    <property type="match status" value="1"/>
</dbReference>
<name>A0A6J4L3V7_9ACTN</name>
<evidence type="ECO:0000256" key="9">
    <source>
        <dbReference type="RuleBase" id="RU361157"/>
    </source>
</evidence>
<dbReference type="InterPro" id="IPR047817">
    <property type="entry name" value="ABC2_TM_bact-type"/>
</dbReference>
<dbReference type="GO" id="GO:0015920">
    <property type="term" value="P:lipopolysaccharide transport"/>
    <property type="evidence" value="ECO:0007669"/>
    <property type="project" value="TreeGrafter"/>
</dbReference>
<keyword evidence="3 9" id="KW-0813">Transport</keyword>
<evidence type="ECO:0000256" key="5">
    <source>
        <dbReference type="ARBA" id="ARBA00022519"/>
    </source>
</evidence>
<evidence type="ECO:0000313" key="11">
    <source>
        <dbReference type="EMBL" id="CAA9323211.1"/>
    </source>
</evidence>
<dbReference type="AlphaFoldDB" id="A0A6J4L3V7"/>